<dbReference type="InterPro" id="IPR009009">
    <property type="entry name" value="RlpA-like_DPBB"/>
</dbReference>
<reference evidence="6" key="1">
    <citation type="journal article" date="2025" name="Foods">
        <title>Unveiling the Microbial Signatures of Arabica Coffee Cherries: Insights into Ripeness Specific Diversity, Functional Traits, and Implications for Quality and Safety.</title>
        <authorList>
            <consortium name="RefSeq"/>
            <person name="Tenea G.N."/>
            <person name="Cifuentes V."/>
            <person name="Reyes P."/>
            <person name="Cevallos-Vallejos M."/>
        </authorList>
    </citation>
    <scope>NUCLEOTIDE SEQUENCE [LARGE SCALE GENOMIC DNA]</scope>
</reference>
<dbReference type="PROSITE" id="PS50842">
    <property type="entry name" value="EXPANSIN_EG45"/>
    <property type="match status" value="1"/>
</dbReference>
<dbReference type="Proteomes" id="UP001652660">
    <property type="component" value="Chromosome 6e"/>
</dbReference>
<reference evidence="7" key="2">
    <citation type="submission" date="2025-08" db="UniProtKB">
        <authorList>
            <consortium name="RefSeq"/>
        </authorList>
    </citation>
    <scope>IDENTIFICATION</scope>
    <source>
        <tissue evidence="7">Leaves</tissue>
    </source>
</reference>
<dbReference type="FunFam" id="2.40.40.10:FF:000005">
    <property type="entry name" value="Barwin-related endoglucanase"/>
    <property type="match status" value="1"/>
</dbReference>
<dbReference type="RefSeq" id="XP_027069704.1">
    <property type="nucleotide sequence ID" value="XM_027213903.2"/>
</dbReference>
<accession>A0A6P6SUL4</accession>
<dbReference type="GO" id="GO:0009627">
    <property type="term" value="P:systemic acquired resistance"/>
    <property type="evidence" value="ECO:0007669"/>
    <property type="project" value="InterPro"/>
</dbReference>
<evidence type="ECO:0000313" key="6">
    <source>
        <dbReference type="Proteomes" id="UP001652660"/>
    </source>
</evidence>
<dbReference type="InterPro" id="IPR036908">
    <property type="entry name" value="RlpA-like_sf"/>
</dbReference>
<gene>
    <name evidence="7" type="primary">LOC113694964</name>
</gene>
<evidence type="ECO:0000256" key="1">
    <source>
        <dbReference type="ARBA" id="ARBA00004613"/>
    </source>
</evidence>
<feature type="domain" description="Expansin-like EG45" evidence="5">
    <location>
        <begin position="27"/>
        <end position="132"/>
    </location>
</feature>
<comment type="subcellular location">
    <subcellularLocation>
        <location evidence="1">Secreted</location>
    </subcellularLocation>
</comment>
<organism evidence="6 7">
    <name type="scientific">Coffea arabica</name>
    <name type="common">Arabian coffee</name>
    <dbReference type="NCBI Taxonomy" id="13443"/>
    <lineage>
        <taxon>Eukaryota</taxon>
        <taxon>Viridiplantae</taxon>
        <taxon>Streptophyta</taxon>
        <taxon>Embryophyta</taxon>
        <taxon>Tracheophyta</taxon>
        <taxon>Spermatophyta</taxon>
        <taxon>Magnoliopsida</taxon>
        <taxon>eudicotyledons</taxon>
        <taxon>Gunneridae</taxon>
        <taxon>Pentapetalae</taxon>
        <taxon>asterids</taxon>
        <taxon>lamiids</taxon>
        <taxon>Gentianales</taxon>
        <taxon>Rubiaceae</taxon>
        <taxon>Ixoroideae</taxon>
        <taxon>Gardenieae complex</taxon>
        <taxon>Bertiereae - Coffeeae clade</taxon>
        <taxon>Coffeeae</taxon>
        <taxon>Coffea</taxon>
    </lineage>
</organism>
<protein>
    <submittedName>
        <fullName evidence="7">EG45-like domain containing protein</fullName>
    </submittedName>
</protein>
<dbReference type="SMART" id="SM00837">
    <property type="entry name" value="DPBB_1"/>
    <property type="match status" value="1"/>
</dbReference>
<dbReference type="GO" id="GO:0048046">
    <property type="term" value="C:apoplast"/>
    <property type="evidence" value="ECO:0007669"/>
    <property type="project" value="InterPro"/>
</dbReference>
<proteinExistence type="predicted"/>
<feature type="chain" id="PRO_5027961437" evidence="4">
    <location>
        <begin position="25"/>
        <end position="132"/>
    </location>
</feature>
<feature type="signal peptide" evidence="4">
    <location>
        <begin position="1"/>
        <end position="24"/>
    </location>
</feature>
<sequence length="132" mass="13933">MEARMRVLMIIIGMVASLASVAYAIPGTATFYTPPYSPNACIGVRVNGTLPLIAAASNVIWDNGAACGRNYRVTCTGTNSEGIAQPCRGSVVVQIIDYCPPGCRATFDLSQEAFALIADPNAGKVNIDYEQV</sequence>
<dbReference type="CDD" id="cd22269">
    <property type="entry name" value="DPBB_EG45-like"/>
    <property type="match status" value="1"/>
</dbReference>
<name>A0A6P6SUL4_COFAR</name>
<dbReference type="SUPFAM" id="SSF50685">
    <property type="entry name" value="Barwin-like endoglucanases"/>
    <property type="match status" value="1"/>
</dbReference>
<keyword evidence="3 4" id="KW-0732">Signal</keyword>
<dbReference type="Pfam" id="PF03330">
    <property type="entry name" value="DPBB_1"/>
    <property type="match status" value="1"/>
</dbReference>
<evidence type="ECO:0000313" key="7">
    <source>
        <dbReference type="RefSeq" id="XP_027069704.1"/>
    </source>
</evidence>
<dbReference type="InterPro" id="IPR007112">
    <property type="entry name" value="Expansin/allergen_DPBB_dom"/>
</dbReference>
<evidence type="ECO:0000256" key="3">
    <source>
        <dbReference type="ARBA" id="ARBA00022729"/>
    </source>
</evidence>
<dbReference type="InterPro" id="IPR044206">
    <property type="entry name" value="EGC1/2"/>
</dbReference>
<dbReference type="PANTHER" id="PTHR47295:SF2">
    <property type="entry name" value="EG45-LIKE DOMAIN CONTAINING PROTEIN 1-RELATED"/>
    <property type="match status" value="1"/>
</dbReference>
<dbReference type="Gene3D" id="2.40.40.10">
    <property type="entry name" value="RlpA-like domain"/>
    <property type="match status" value="1"/>
</dbReference>
<dbReference type="AlphaFoldDB" id="A0A6P6SUL4"/>
<dbReference type="OrthoDB" id="623670at2759"/>
<keyword evidence="2" id="KW-0964">Secreted</keyword>
<evidence type="ECO:0000256" key="2">
    <source>
        <dbReference type="ARBA" id="ARBA00022525"/>
    </source>
</evidence>
<dbReference type="GeneID" id="113694964"/>
<evidence type="ECO:0000259" key="5">
    <source>
        <dbReference type="PROSITE" id="PS50842"/>
    </source>
</evidence>
<dbReference type="PANTHER" id="PTHR47295">
    <property type="entry name" value="EG45-LIKE DOMAIN CONTAINING PROTEIN 1-RELATED"/>
    <property type="match status" value="1"/>
</dbReference>
<evidence type="ECO:0000256" key="4">
    <source>
        <dbReference type="SAM" id="SignalP"/>
    </source>
</evidence>
<keyword evidence="6" id="KW-1185">Reference proteome</keyword>